<dbReference type="EMBL" id="MN079219">
    <property type="protein sequence ID" value="QEA07243.1"/>
    <property type="molecule type" value="Genomic_DNA"/>
</dbReference>
<gene>
    <name evidence="1" type="ORF">KBTEX_03592</name>
</gene>
<dbReference type="AlphaFoldDB" id="A0A5B8RGZ6"/>
<evidence type="ECO:0000313" key="1">
    <source>
        <dbReference type="EMBL" id="QEA07243.1"/>
    </source>
</evidence>
<reference evidence="1" key="1">
    <citation type="submission" date="2019-06" db="EMBL/GenBank/DDBJ databases">
        <authorList>
            <person name="Murdoch R.W."/>
            <person name="Fathepure B."/>
        </authorList>
    </citation>
    <scope>NUCLEOTIDE SEQUENCE</scope>
</reference>
<organism evidence="1">
    <name type="scientific">uncultured organism</name>
    <dbReference type="NCBI Taxonomy" id="155900"/>
    <lineage>
        <taxon>unclassified sequences</taxon>
        <taxon>environmental samples</taxon>
    </lineage>
</organism>
<proteinExistence type="predicted"/>
<name>A0A5B8RGZ6_9ZZZZ</name>
<accession>A0A5B8RGZ6</accession>
<sequence>MKLSSIRLPQLVRTPSVQKMSLCAMGTPVSGPASPRARRASAASARASAASSVTLMKLFSVPSCRRMRSR</sequence>
<protein>
    <submittedName>
        <fullName evidence="1">Uncharacterized protein</fullName>
    </submittedName>
</protein>